<sequence>MTPATPCIDRETVLKINRRSVQRRHRSCENVWPPWLPEGQQGSGEGHHHQDHHRRQPSPTGGGGWEPAIPGQDFAIGGGRRYGSHDSVYFDERIRRQHKIEPLRTLFDRENVVLVDWGHRPPPTGPGCTPEGIVGWVDKNDNHVYGSDKHEDTSAGSKRAAKGSNNDGKSFQDEPNHSEACDKRLAPLGPARFDGDFRSAALDETPRRAESDGEACNHHYNHHRMEVHPPVPPPRRYYLPVDKIEGGELEASIVRLFPDAPLTTGQHRRSVTPSYERKPTSQPPEGRSKSVQGQPMMGRDSRGGLPQDGIESKPPLKLKSGRTTPRTRGPSPIGTLQRHQTVTDVSCTEETTLGERVDTPTTLTSDGFNINSNTARNLNSDELSAAFETSFALQLHHKPPKRACHPAGSRSPTPLTVGVNFLPHQTGSEQLMPTANYFDKQLPQPPRVNSAAGELDFLPHPPFRPTGDFDALCEVPPADGSDRADHKFDSPTELPATLTRRREEIHNYNEKLIADSTASDSSRRTMTAGAIDPPPHLTAERREARGGHSSALNVANQPNRNWINLNSNQIYHQQRLETTERCASDDRSCQRVSPVPGVGKPMADDTRATTGRDQSDRRPDGDAPPVGVGSERSAGETERTHVAYGRGEPNADGHERWITDTATENANDNLQRHFRRGENRPGSSRADYNYDNKSVRTHYPAGASSPSPPPNDGGRLPDDAPVRYVTPSPPPPPFPEPQRRPRARSGSSGSSVKINEIFEFPPPPPFPCDCGEPEGDEPGPPPGAGRCPGVNEFESDRMRADGDTGRDYATSGNYLSSSRYIPLRNVPLAVWDGGIGRRRVVVSCCS</sequence>
<accession>A0A084WDG7</accession>
<name>A0A084WDG7_ANOSI</name>
<keyword evidence="4" id="KW-1185">Reference proteome</keyword>
<feature type="compositionally biased region" description="Polar residues" evidence="1">
    <location>
        <begin position="337"/>
        <end position="347"/>
    </location>
</feature>
<dbReference type="VEuPathDB" id="VectorBase:ASIS017173"/>
<proteinExistence type="predicted"/>
<dbReference type="EMBL" id="ATLV01023009">
    <property type="status" value="NOT_ANNOTATED_CDS"/>
    <property type="molecule type" value="Genomic_DNA"/>
</dbReference>
<dbReference type="EnsemblMetazoa" id="ASIC016386-RA">
    <property type="protein sequence ID" value="ASIC016386-PA"/>
    <property type="gene ID" value="ASIC016386"/>
</dbReference>
<feature type="compositionally biased region" description="Polar residues" evidence="1">
    <location>
        <begin position="660"/>
        <end position="669"/>
    </location>
</feature>
<feature type="compositionally biased region" description="Pro residues" evidence="1">
    <location>
        <begin position="727"/>
        <end position="736"/>
    </location>
</feature>
<evidence type="ECO:0000313" key="4">
    <source>
        <dbReference type="Proteomes" id="UP000030765"/>
    </source>
</evidence>
<dbReference type="AlphaFoldDB" id="A0A084WDG7"/>
<gene>
    <name evidence="2" type="ORF">ZHAS_00016386</name>
</gene>
<dbReference type="OrthoDB" id="1293114at2759"/>
<feature type="compositionally biased region" description="Basic and acidic residues" evidence="1">
    <location>
        <begin position="579"/>
        <end position="589"/>
    </location>
</feature>
<feature type="region of interest" description="Disordered" evidence="1">
    <location>
        <begin position="144"/>
        <end position="178"/>
    </location>
</feature>
<reference evidence="2 4" key="1">
    <citation type="journal article" date="2014" name="BMC Genomics">
        <title>Genome sequence of Anopheles sinensis provides insight into genetics basis of mosquito competence for malaria parasites.</title>
        <authorList>
            <person name="Zhou D."/>
            <person name="Zhang D."/>
            <person name="Ding G."/>
            <person name="Shi L."/>
            <person name="Hou Q."/>
            <person name="Ye Y."/>
            <person name="Xu Y."/>
            <person name="Zhou H."/>
            <person name="Xiong C."/>
            <person name="Li S."/>
            <person name="Yu J."/>
            <person name="Hong S."/>
            <person name="Yu X."/>
            <person name="Zou P."/>
            <person name="Chen C."/>
            <person name="Chang X."/>
            <person name="Wang W."/>
            <person name="Lv Y."/>
            <person name="Sun Y."/>
            <person name="Ma L."/>
            <person name="Shen B."/>
            <person name="Zhu C."/>
        </authorList>
    </citation>
    <scope>NUCLEOTIDE SEQUENCE [LARGE SCALE GENOMIC DNA]</scope>
</reference>
<dbReference type="Proteomes" id="UP000030765">
    <property type="component" value="Unassembled WGS sequence"/>
</dbReference>
<feature type="compositionally biased region" description="Basic and acidic residues" evidence="1">
    <location>
        <begin position="794"/>
        <end position="806"/>
    </location>
</feature>
<feature type="region of interest" description="Disordered" evidence="1">
    <location>
        <begin position="579"/>
        <end position="806"/>
    </location>
</feature>
<evidence type="ECO:0000313" key="2">
    <source>
        <dbReference type="EMBL" id="KFB48261.1"/>
    </source>
</evidence>
<feature type="region of interest" description="Disordered" evidence="1">
    <location>
        <begin position="260"/>
        <end position="347"/>
    </location>
</feature>
<organism evidence="2">
    <name type="scientific">Anopheles sinensis</name>
    <name type="common">Mosquito</name>
    <dbReference type="NCBI Taxonomy" id="74873"/>
    <lineage>
        <taxon>Eukaryota</taxon>
        <taxon>Metazoa</taxon>
        <taxon>Ecdysozoa</taxon>
        <taxon>Arthropoda</taxon>
        <taxon>Hexapoda</taxon>
        <taxon>Insecta</taxon>
        <taxon>Pterygota</taxon>
        <taxon>Neoptera</taxon>
        <taxon>Endopterygota</taxon>
        <taxon>Diptera</taxon>
        <taxon>Nematocera</taxon>
        <taxon>Culicoidea</taxon>
        <taxon>Culicidae</taxon>
        <taxon>Anophelinae</taxon>
        <taxon>Anopheles</taxon>
    </lineage>
</organism>
<reference evidence="3" key="2">
    <citation type="submission" date="2020-05" db="UniProtKB">
        <authorList>
            <consortium name="EnsemblMetazoa"/>
        </authorList>
    </citation>
    <scope>IDENTIFICATION</scope>
</reference>
<evidence type="ECO:0000256" key="1">
    <source>
        <dbReference type="SAM" id="MobiDB-lite"/>
    </source>
</evidence>
<feature type="region of interest" description="Disordered" evidence="1">
    <location>
        <begin position="31"/>
        <end position="72"/>
    </location>
</feature>
<dbReference type="EMBL" id="KE525339">
    <property type="protein sequence ID" value="KFB48261.1"/>
    <property type="molecule type" value="Genomic_DNA"/>
</dbReference>
<feature type="region of interest" description="Disordered" evidence="1">
    <location>
        <begin position="517"/>
        <end position="555"/>
    </location>
</feature>
<feature type="compositionally biased region" description="Basic and acidic residues" evidence="1">
    <location>
        <begin position="649"/>
        <end position="658"/>
    </location>
</feature>
<feature type="compositionally biased region" description="Basic and acidic residues" evidence="1">
    <location>
        <begin position="144"/>
        <end position="153"/>
    </location>
</feature>
<protein>
    <submittedName>
        <fullName evidence="2">AGAP005808-PA-like protein</fullName>
    </submittedName>
</protein>
<dbReference type="VEuPathDB" id="VectorBase:ASIC016386"/>
<evidence type="ECO:0000313" key="3">
    <source>
        <dbReference type="EnsemblMetazoa" id="ASIC016386-PA"/>
    </source>
</evidence>